<reference evidence="2 3" key="1">
    <citation type="journal article" date="2024" name="J Genomics">
        <title>Draft genome sequencing and assembly of Favolaschia claudopus CIRM-BRFM 2984 isolated from oak limbs.</title>
        <authorList>
            <person name="Navarro D."/>
            <person name="Drula E."/>
            <person name="Chaduli D."/>
            <person name="Cazenave R."/>
            <person name="Ahrendt S."/>
            <person name="Wang J."/>
            <person name="Lipzen A."/>
            <person name="Daum C."/>
            <person name="Barry K."/>
            <person name="Grigoriev I.V."/>
            <person name="Favel A."/>
            <person name="Rosso M.N."/>
            <person name="Martin F."/>
        </authorList>
    </citation>
    <scope>NUCLEOTIDE SEQUENCE [LARGE SCALE GENOMIC DNA]</scope>
    <source>
        <strain evidence="2 3">CIRM-BRFM 2984</strain>
    </source>
</reference>
<gene>
    <name evidence="2" type="ORF">R3P38DRAFT_3037118</name>
</gene>
<feature type="compositionally biased region" description="Acidic residues" evidence="1">
    <location>
        <begin position="128"/>
        <end position="139"/>
    </location>
</feature>
<dbReference type="EMBL" id="JAWWNJ010000076">
    <property type="protein sequence ID" value="KAK7006175.1"/>
    <property type="molecule type" value="Genomic_DNA"/>
</dbReference>
<feature type="region of interest" description="Disordered" evidence="1">
    <location>
        <begin position="1"/>
        <end position="145"/>
    </location>
</feature>
<sequence>MAEDNHPDDQLDDFIHSYSYSDYDDHVHPDSSGEEEDASYSDSGSEPPETRGAEAEDMAIYDLYDNSSFSSPQPPASPALENARLELESMLEQLAEDSKNRRPPLPSRKSSRQIDSEPYLELVVEGPSESETDASEDESNERRGS</sequence>
<evidence type="ECO:0000313" key="3">
    <source>
        <dbReference type="Proteomes" id="UP001362999"/>
    </source>
</evidence>
<dbReference type="AlphaFoldDB" id="A0AAW0ABX3"/>
<organism evidence="2 3">
    <name type="scientific">Favolaschia claudopus</name>
    <dbReference type="NCBI Taxonomy" id="2862362"/>
    <lineage>
        <taxon>Eukaryota</taxon>
        <taxon>Fungi</taxon>
        <taxon>Dikarya</taxon>
        <taxon>Basidiomycota</taxon>
        <taxon>Agaricomycotina</taxon>
        <taxon>Agaricomycetes</taxon>
        <taxon>Agaricomycetidae</taxon>
        <taxon>Agaricales</taxon>
        <taxon>Marasmiineae</taxon>
        <taxon>Mycenaceae</taxon>
        <taxon>Favolaschia</taxon>
    </lineage>
</organism>
<evidence type="ECO:0000256" key="1">
    <source>
        <dbReference type="SAM" id="MobiDB-lite"/>
    </source>
</evidence>
<keyword evidence="3" id="KW-1185">Reference proteome</keyword>
<comment type="caution">
    <text evidence="2">The sequence shown here is derived from an EMBL/GenBank/DDBJ whole genome shotgun (WGS) entry which is preliminary data.</text>
</comment>
<proteinExistence type="predicted"/>
<protein>
    <submittedName>
        <fullName evidence="2">Uncharacterized protein</fullName>
    </submittedName>
</protein>
<feature type="compositionally biased region" description="Basic and acidic residues" evidence="1">
    <location>
        <begin position="1"/>
        <end position="15"/>
    </location>
</feature>
<evidence type="ECO:0000313" key="2">
    <source>
        <dbReference type="EMBL" id="KAK7006175.1"/>
    </source>
</evidence>
<name>A0AAW0ABX3_9AGAR</name>
<dbReference type="Proteomes" id="UP001362999">
    <property type="component" value="Unassembled WGS sequence"/>
</dbReference>
<accession>A0AAW0ABX3</accession>